<evidence type="ECO:0000256" key="3">
    <source>
        <dbReference type="PIRSR" id="PIRSR000103-1"/>
    </source>
</evidence>
<dbReference type="PANTHER" id="PTHR43580">
    <property type="entry name" value="OXIDOREDUCTASE GLYR1-RELATED"/>
    <property type="match status" value="1"/>
</dbReference>
<gene>
    <name evidence="6" type="ORF">GT347_05105</name>
</gene>
<evidence type="ECO:0000256" key="1">
    <source>
        <dbReference type="ARBA" id="ARBA00023002"/>
    </source>
</evidence>
<dbReference type="KEGG" id="xyk:GT347_05105"/>
<dbReference type="GO" id="GO:0050661">
    <property type="term" value="F:NADP binding"/>
    <property type="evidence" value="ECO:0007669"/>
    <property type="project" value="InterPro"/>
</dbReference>
<dbReference type="PIRSF" id="PIRSF000103">
    <property type="entry name" value="HIBADH"/>
    <property type="match status" value="1"/>
</dbReference>
<dbReference type="Pfam" id="PF03446">
    <property type="entry name" value="NAD_binding_2"/>
    <property type="match status" value="1"/>
</dbReference>
<keyword evidence="2" id="KW-0520">NAD</keyword>
<dbReference type="Gene3D" id="1.10.1040.10">
    <property type="entry name" value="N-(1-d-carboxylethyl)-l-norvaline Dehydrogenase, domain 2"/>
    <property type="match status" value="1"/>
</dbReference>
<evidence type="ECO:0000259" key="5">
    <source>
        <dbReference type="Pfam" id="PF14833"/>
    </source>
</evidence>
<feature type="domain" description="3-hydroxyisobutyrate dehydrogenase-like NAD-binding" evidence="5">
    <location>
        <begin position="165"/>
        <end position="281"/>
    </location>
</feature>
<evidence type="ECO:0000313" key="7">
    <source>
        <dbReference type="Proteomes" id="UP000464787"/>
    </source>
</evidence>
<dbReference type="PANTHER" id="PTHR43580:SF2">
    <property type="entry name" value="CYTOKINE-LIKE NUCLEAR FACTOR N-PAC"/>
    <property type="match status" value="1"/>
</dbReference>
<name>A0A857J1F7_9BURK</name>
<dbReference type="GO" id="GO:0051287">
    <property type="term" value="F:NAD binding"/>
    <property type="evidence" value="ECO:0007669"/>
    <property type="project" value="InterPro"/>
</dbReference>
<feature type="domain" description="6-phosphogluconate dehydrogenase NADP-binding" evidence="4">
    <location>
        <begin position="2"/>
        <end position="155"/>
    </location>
</feature>
<dbReference type="EMBL" id="CP047650">
    <property type="protein sequence ID" value="QHI97417.1"/>
    <property type="molecule type" value="Genomic_DNA"/>
</dbReference>
<dbReference type="InterPro" id="IPR036291">
    <property type="entry name" value="NAD(P)-bd_dom_sf"/>
</dbReference>
<evidence type="ECO:0000256" key="2">
    <source>
        <dbReference type="ARBA" id="ARBA00023027"/>
    </source>
</evidence>
<keyword evidence="7" id="KW-1185">Reference proteome</keyword>
<organism evidence="6 7">
    <name type="scientific">Xylophilus rhododendri</name>
    <dbReference type="NCBI Taxonomy" id="2697032"/>
    <lineage>
        <taxon>Bacteria</taxon>
        <taxon>Pseudomonadati</taxon>
        <taxon>Pseudomonadota</taxon>
        <taxon>Betaproteobacteria</taxon>
        <taxon>Burkholderiales</taxon>
        <taxon>Xylophilus</taxon>
    </lineage>
</organism>
<keyword evidence="1" id="KW-0560">Oxidoreductase</keyword>
<dbReference type="InterPro" id="IPR013328">
    <property type="entry name" value="6PGD_dom2"/>
</dbReference>
<dbReference type="InterPro" id="IPR008927">
    <property type="entry name" value="6-PGluconate_DH-like_C_sf"/>
</dbReference>
<dbReference type="GO" id="GO:0016491">
    <property type="term" value="F:oxidoreductase activity"/>
    <property type="evidence" value="ECO:0007669"/>
    <property type="project" value="UniProtKB-KW"/>
</dbReference>
<dbReference type="Pfam" id="PF14833">
    <property type="entry name" value="NAD_binding_11"/>
    <property type="match status" value="1"/>
</dbReference>
<dbReference type="InterPro" id="IPR015815">
    <property type="entry name" value="HIBADH-related"/>
</dbReference>
<dbReference type="AlphaFoldDB" id="A0A857J1F7"/>
<sequence length="296" mass="30738">MKIAFIGVGSMGSAIVPHLVAHGHRVSAWARRPEAVAALEGVARLAAPSEAFTGHEVVITMLADDAAVRAVLLDSGALASAEGGPVHLVMSTISPALVAEMQPLHTQAGVGYVAAPVFGVPAVAARAELNILAAGADEAVQRVLPLLDAIGKKTWRLGADPVHANIAKIAGNMMITMAIESMAEASALTEAHGLPAADFLEVVTQTLFACPSYQRYGKNIAERRYEAGFRLALGLKDALLARDAAAHRNVSLPGAAVVRRRLEQAVRTGRGGQDWSALAEVAHPDAGDAAQAVRAR</sequence>
<dbReference type="Gene3D" id="3.40.50.720">
    <property type="entry name" value="NAD(P)-binding Rossmann-like Domain"/>
    <property type="match status" value="1"/>
</dbReference>
<dbReference type="SUPFAM" id="SSF48179">
    <property type="entry name" value="6-phosphogluconate dehydrogenase C-terminal domain-like"/>
    <property type="match status" value="1"/>
</dbReference>
<dbReference type="InterPro" id="IPR029154">
    <property type="entry name" value="HIBADH-like_NADP-bd"/>
</dbReference>
<accession>A0A857J1F7</accession>
<evidence type="ECO:0000259" key="4">
    <source>
        <dbReference type="Pfam" id="PF03446"/>
    </source>
</evidence>
<protein>
    <submittedName>
        <fullName evidence="6">NAD-binding protein</fullName>
    </submittedName>
</protein>
<dbReference type="Proteomes" id="UP000464787">
    <property type="component" value="Chromosome"/>
</dbReference>
<dbReference type="RefSeq" id="WP_160550935.1">
    <property type="nucleotide sequence ID" value="NZ_CP047650.1"/>
</dbReference>
<feature type="active site" evidence="3">
    <location>
        <position position="168"/>
    </location>
</feature>
<dbReference type="SUPFAM" id="SSF51735">
    <property type="entry name" value="NAD(P)-binding Rossmann-fold domains"/>
    <property type="match status" value="1"/>
</dbReference>
<dbReference type="InterPro" id="IPR051265">
    <property type="entry name" value="HIBADH-related_NP60_sf"/>
</dbReference>
<reference evidence="6 7" key="1">
    <citation type="submission" date="2020-01" db="EMBL/GenBank/DDBJ databases">
        <title>Genome sequencing of strain KACC 21265.</title>
        <authorList>
            <person name="Heo J."/>
            <person name="Kim S.-J."/>
            <person name="Kim J.-S."/>
            <person name="Hong S.-B."/>
            <person name="Kwon S.-W."/>
        </authorList>
    </citation>
    <scope>NUCLEOTIDE SEQUENCE [LARGE SCALE GENOMIC DNA]</scope>
    <source>
        <strain evidence="6 7">KACC 21265</strain>
    </source>
</reference>
<dbReference type="InterPro" id="IPR006115">
    <property type="entry name" value="6PGDH_NADP-bd"/>
</dbReference>
<proteinExistence type="predicted"/>
<evidence type="ECO:0000313" key="6">
    <source>
        <dbReference type="EMBL" id="QHI97417.1"/>
    </source>
</evidence>